<dbReference type="SUPFAM" id="SSF47598">
    <property type="entry name" value="Ribbon-helix-helix"/>
    <property type="match status" value="1"/>
</dbReference>
<dbReference type="Proteomes" id="UP000289200">
    <property type="component" value="Unassembled WGS sequence"/>
</dbReference>
<organism evidence="1 2">
    <name type="scientific">Rhodoplanes serenus</name>
    <dbReference type="NCBI Taxonomy" id="200615"/>
    <lineage>
        <taxon>Bacteria</taxon>
        <taxon>Pseudomonadati</taxon>
        <taxon>Pseudomonadota</taxon>
        <taxon>Alphaproteobacteria</taxon>
        <taxon>Hyphomicrobiales</taxon>
        <taxon>Nitrobacteraceae</taxon>
        <taxon>Rhodoplanes</taxon>
    </lineage>
</organism>
<dbReference type="EMBL" id="UWOC01000171">
    <property type="protein sequence ID" value="VCU10528.1"/>
    <property type="molecule type" value="Genomic_DNA"/>
</dbReference>
<name>A0A447CZ55_9BRAD</name>
<dbReference type="AlphaFoldDB" id="A0A447CZ55"/>
<dbReference type="InterPro" id="IPR022148">
    <property type="entry name" value="CopG_antitoxin"/>
</dbReference>
<dbReference type="Pfam" id="PF12441">
    <property type="entry name" value="CopG_antitoxin"/>
    <property type="match status" value="1"/>
</dbReference>
<keyword evidence="2" id="KW-1185">Reference proteome</keyword>
<protein>
    <submittedName>
        <fullName evidence="1">Uncharacterized protein</fullName>
    </submittedName>
</protein>
<sequence>MKNKPRKLPDLRTDADAEAFVTSADLTDYDLSGMVPVRFELKPKDRSVNLRLPADLLEAVRERARQAGIPYQRFIRMALERAVQPRSR</sequence>
<reference evidence="2" key="1">
    <citation type="submission" date="2018-10" db="EMBL/GenBank/DDBJ databases">
        <authorList>
            <person name="Peiro R."/>
            <person name="Begona"/>
            <person name="Cbmso G."/>
            <person name="Lopez M."/>
            <person name="Gonzalez S."/>
            <person name="Sacristan E."/>
            <person name="Castillo E."/>
        </authorList>
    </citation>
    <scope>NUCLEOTIDE SEQUENCE [LARGE SCALE GENOMIC DNA]</scope>
</reference>
<accession>A0A447CZ55</accession>
<dbReference type="RefSeq" id="WP_129610625.1">
    <property type="nucleotide sequence ID" value="NZ_UWOC01000171.1"/>
</dbReference>
<dbReference type="OrthoDB" id="1551132at2"/>
<dbReference type="GO" id="GO:0006355">
    <property type="term" value="P:regulation of DNA-templated transcription"/>
    <property type="evidence" value="ECO:0007669"/>
    <property type="project" value="InterPro"/>
</dbReference>
<comment type="caution">
    <text evidence="1">The sequence shown here is derived from an EMBL/GenBank/DDBJ whole genome shotgun (WGS) entry which is preliminary data.</text>
</comment>
<dbReference type="InterPro" id="IPR010985">
    <property type="entry name" value="Ribbon_hlx_hlx"/>
</dbReference>
<evidence type="ECO:0000313" key="2">
    <source>
        <dbReference type="Proteomes" id="UP000289200"/>
    </source>
</evidence>
<evidence type="ECO:0000313" key="1">
    <source>
        <dbReference type="EMBL" id="VCU10528.1"/>
    </source>
</evidence>
<gene>
    <name evidence="1" type="ORF">RHODGE_RHODGE_03727</name>
</gene>
<proteinExistence type="predicted"/>